<dbReference type="RefSeq" id="WP_230038571.1">
    <property type="nucleotide sequence ID" value="NZ_JAJJMM010000001.1"/>
</dbReference>
<name>A0ABS8MHZ6_9FLAO</name>
<keyword evidence="2" id="KW-1185">Reference proteome</keyword>
<dbReference type="Proteomes" id="UP001430679">
    <property type="component" value="Unassembled WGS sequence"/>
</dbReference>
<organism evidence="1 2">
    <name type="scientific">Flavobacterium piscisymbiosum</name>
    <dbReference type="NCBI Taxonomy" id="2893753"/>
    <lineage>
        <taxon>Bacteria</taxon>
        <taxon>Pseudomonadati</taxon>
        <taxon>Bacteroidota</taxon>
        <taxon>Flavobacteriia</taxon>
        <taxon>Flavobacteriales</taxon>
        <taxon>Flavobacteriaceae</taxon>
        <taxon>Flavobacterium</taxon>
    </lineage>
</organism>
<sequence length="70" mass="7728">MLKTILNFSGVKMLSKEEQINILGKGDSYQVPRCDRYAPPGSNPVDYPHYPCADPQPDCRITIDGTVICG</sequence>
<dbReference type="EMBL" id="JAJJMM010000001">
    <property type="protein sequence ID" value="MCC9065109.1"/>
    <property type="molecule type" value="Genomic_DNA"/>
</dbReference>
<gene>
    <name evidence="1" type="ORF">LNP81_19065</name>
</gene>
<reference evidence="1" key="1">
    <citation type="submission" date="2021-11" db="EMBL/GenBank/DDBJ databases">
        <title>Description of novel Flavobacterium species.</title>
        <authorList>
            <person name="Saticioglu I.B."/>
            <person name="Ay H."/>
            <person name="Altun S."/>
            <person name="Duman M."/>
        </authorList>
    </citation>
    <scope>NUCLEOTIDE SEQUENCE</scope>
    <source>
        <strain evidence="1">F-30</strain>
    </source>
</reference>
<accession>A0ABS8MHZ6</accession>
<evidence type="ECO:0000313" key="2">
    <source>
        <dbReference type="Proteomes" id="UP001430679"/>
    </source>
</evidence>
<comment type="caution">
    <text evidence="1">The sequence shown here is derived from an EMBL/GenBank/DDBJ whole genome shotgun (WGS) entry which is preliminary data.</text>
</comment>
<protein>
    <submittedName>
        <fullName evidence="1">Uncharacterized protein</fullName>
    </submittedName>
</protein>
<evidence type="ECO:0000313" key="1">
    <source>
        <dbReference type="EMBL" id="MCC9065109.1"/>
    </source>
</evidence>
<proteinExistence type="predicted"/>